<dbReference type="PROSITE" id="PS51819">
    <property type="entry name" value="VOC"/>
    <property type="match status" value="1"/>
</dbReference>
<dbReference type="GO" id="GO:0004493">
    <property type="term" value="F:methylmalonyl-CoA epimerase activity"/>
    <property type="evidence" value="ECO:0007669"/>
    <property type="project" value="TreeGrafter"/>
</dbReference>
<evidence type="ECO:0000313" key="4">
    <source>
        <dbReference type="Proteomes" id="UP000283003"/>
    </source>
</evidence>
<dbReference type="InterPro" id="IPR037523">
    <property type="entry name" value="VOC_core"/>
</dbReference>
<dbReference type="PANTHER" id="PTHR43048">
    <property type="entry name" value="METHYLMALONYL-COA EPIMERASE"/>
    <property type="match status" value="1"/>
</dbReference>
<dbReference type="RefSeq" id="WP_127612677.1">
    <property type="nucleotide sequence ID" value="NZ_RXOL01000003.1"/>
</dbReference>
<dbReference type="GO" id="GO:0046491">
    <property type="term" value="P:L-methylmalonyl-CoA metabolic process"/>
    <property type="evidence" value="ECO:0007669"/>
    <property type="project" value="TreeGrafter"/>
</dbReference>
<feature type="domain" description="VOC" evidence="2">
    <location>
        <begin position="91"/>
        <end position="222"/>
    </location>
</feature>
<dbReference type="InterPro" id="IPR004360">
    <property type="entry name" value="Glyas_Fos-R_dOase_dom"/>
</dbReference>
<dbReference type="InterPro" id="IPR029068">
    <property type="entry name" value="Glyas_Bleomycin-R_OHBP_Dase"/>
</dbReference>
<dbReference type="OrthoDB" id="9795618at2"/>
<keyword evidence="1" id="KW-0479">Metal-binding</keyword>
<evidence type="ECO:0000256" key="1">
    <source>
        <dbReference type="ARBA" id="ARBA00022723"/>
    </source>
</evidence>
<dbReference type="AlphaFoldDB" id="A0A437GXR8"/>
<reference evidence="3 4" key="1">
    <citation type="submission" date="2018-12" db="EMBL/GenBank/DDBJ databases">
        <title>Croceicoccus ponticola sp. nov., a lipolytic bacterium isolated from seawater.</title>
        <authorList>
            <person name="Yoon J.-H."/>
        </authorList>
    </citation>
    <scope>NUCLEOTIDE SEQUENCE [LARGE SCALE GENOMIC DNA]</scope>
    <source>
        <strain evidence="3 4">GM-16</strain>
    </source>
</reference>
<comment type="caution">
    <text evidence="3">The sequence shown here is derived from an EMBL/GenBank/DDBJ whole genome shotgun (WGS) entry which is preliminary data.</text>
</comment>
<organism evidence="3 4">
    <name type="scientific">Croceicoccus ponticola</name>
    <dbReference type="NCBI Taxonomy" id="2217664"/>
    <lineage>
        <taxon>Bacteria</taxon>
        <taxon>Pseudomonadati</taxon>
        <taxon>Pseudomonadota</taxon>
        <taxon>Alphaproteobacteria</taxon>
        <taxon>Sphingomonadales</taxon>
        <taxon>Erythrobacteraceae</taxon>
        <taxon>Croceicoccus</taxon>
    </lineage>
</organism>
<protein>
    <submittedName>
        <fullName evidence="3">VOC family protein</fullName>
    </submittedName>
</protein>
<dbReference type="PANTHER" id="PTHR43048:SF3">
    <property type="entry name" value="METHYLMALONYL-COA EPIMERASE, MITOCHONDRIAL"/>
    <property type="match status" value="1"/>
</dbReference>
<evidence type="ECO:0000259" key="2">
    <source>
        <dbReference type="PROSITE" id="PS51819"/>
    </source>
</evidence>
<dbReference type="GO" id="GO:0046872">
    <property type="term" value="F:metal ion binding"/>
    <property type="evidence" value="ECO:0007669"/>
    <property type="project" value="UniProtKB-KW"/>
</dbReference>
<keyword evidence="4" id="KW-1185">Reference proteome</keyword>
<dbReference type="InterPro" id="IPR051785">
    <property type="entry name" value="MMCE/EMCE_epimerase"/>
</dbReference>
<dbReference type="Gene3D" id="3.10.180.10">
    <property type="entry name" value="2,3-Dihydroxybiphenyl 1,2-Dioxygenase, domain 1"/>
    <property type="match status" value="1"/>
</dbReference>
<dbReference type="Pfam" id="PF00903">
    <property type="entry name" value="Glyoxalase"/>
    <property type="match status" value="1"/>
</dbReference>
<proteinExistence type="predicted"/>
<dbReference type="EMBL" id="RXOL01000003">
    <property type="protein sequence ID" value="RVQ67167.1"/>
    <property type="molecule type" value="Genomic_DNA"/>
</dbReference>
<dbReference type="SUPFAM" id="SSF54593">
    <property type="entry name" value="Glyoxalase/Bleomycin resistance protein/Dihydroxybiphenyl dioxygenase"/>
    <property type="match status" value="1"/>
</dbReference>
<gene>
    <name evidence="3" type="ORF">EKN06_09680</name>
</gene>
<evidence type="ECO:0000313" key="3">
    <source>
        <dbReference type="EMBL" id="RVQ67167.1"/>
    </source>
</evidence>
<accession>A0A437GXR8</accession>
<dbReference type="Proteomes" id="UP000283003">
    <property type="component" value="Unassembled WGS sequence"/>
</dbReference>
<name>A0A437GXR8_9SPHN</name>
<sequence length="231" mass="25021">MTNIWMPWLGLPKCTVGNAKLTCKTSVMGDVTGVTGLADLRRTLAHLAGASVLAMALAAPMALAADTPVKPSSLELSGPEPSSPDPLAQIRADHVMISTADYAGTITWYREKLGFDIQREWTIPTLPGVQVAYIELNGFMIEVVGTPKELQHQRQPANVFEALDDRGIVHLAFLVPDVDAVARELAARGVPIELPPTDIPDAARRILFVRDNNGNMIEFVTPMADYGRNLP</sequence>